<protein>
    <submittedName>
        <fullName evidence="1">Uncharacterized protein</fullName>
    </submittedName>
</protein>
<dbReference type="EMBL" id="CABPRJ010001937">
    <property type="protein sequence ID" value="VVC42103.1"/>
    <property type="molecule type" value="Genomic_DNA"/>
</dbReference>
<dbReference type="OrthoDB" id="10376452at2759"/>
<keyword evidence="2" id="KW-1185">Reference proteome</keyword>
<proteinExistence type="predicted"/>
<evidence type="ECO:0000313" key="1">
    <source>
        <dbReference type="EMBL" id="VVC42103.1"/>
    </source>
</evidence>
<dbReference type="Proteomes" id="UP000325440">
    <property type="component" value="Unassembled WGS sequence"/>
</dbReference>
<reference evidence="1 2" key="1">
    <citation type="submission" date="2019-08" db="EMBL/GenBank/DDBJ databases">
        <authorList>
            <person name="Alioto T."/>
            <person name="Alioto T."/>
            <person name="Gomez Garrido J."/>
        </authorList>
    </citation>
    <scope>NUCLEOTIDE SEQUENCE [LARGE SCALE GENOMIC DNA]</scope>
</reference>
<accession>A0A5E4NHP1</accession>
<name>A0A5E4NHP1_9HEMI</name>
<gene>
    <name evidence="1" type="ORF">CINCED_3A016495</name>
</gene>
<evidence type="ECO:0000313" key="2">
    <source>
        <dbReference type="Proteomes" id="UP000325440"/>
    </source>
</evidence>
<organism evidence="1 2">
    <name type="scientific">Cinara cedri</name>
    <dbReference type="NCBI Taxonomy" id="506608"/>
    <lineage>
        <taxon>Eukaryota</taxon>
        <taxon>Metazoa</taxon>
        <taxon>Ecdysozoa</taxon>
        <taxon>Arthropoda</taxon>
        <taxon>Hexapoda</taxon>
        <taxon>Insecta</taxon>
        <taxon>Pterygota</taxon>
        <taxon>Neoptera</taxon>
        <taxon>Paraneoptera</taxon>
        <taxon>Hemiptera</taxon>
        <taxon>Sternorrhyncha</taxon>
        <taxon>Aphidomorpha</taxon>
        <taxon>Aphidoidea</taxon>
        <taxon>Aphididae</taxon>
        <taxon>Lachninae</taxon>
        <taxon>Cinara</taxon>
    </lineage>
</organism>
<dbReference type="AlphaFoldDB" id="A0A5E4NHP1"/>
<sequence length="116" mass="13025">MGRERLLAYFFHSCRSACSLRNFGGAMLLSTGIHFSGLDFVNPPIVRIAALSRLSTFFVWMLLSQTGAQYLATEYTNESVLMRNVFASVPHVELDSFEMMLCRVLTFADSLVKCSL</sequence>